<sequence>MEVGSFWRQDDATRGPAGSVPCPRTWHGHLRHFSCRPPAEFSRVQKDYSSHDACRQLRRSETGWTACLKFQSIESSILELGSRGTPQGSVLSPLLFNVAMCALPGQLERIEGLQFSLYADDITLWVNQGSDSEIEQAATDTIVRVSYSTPYLDIKSAEKMKIDGLIRRCVKRALGLPTCTSTERLLALGMHNTWVERVEAVRTSQIERLCATKTGRTILAKVGINPHGVPILKAEIKEGIRSWLIIPPLPKNMHPEHNKIRREKRAEAISLRYRELPSEPVAYVDAACGHDGRAVAAVVDGRGNAVTAVSLRTRSAAVAEEVAVALACVGTEANFIISDSKTAIQNFSAGRISPAAAKILDQRQIAKKITLIRTPAHASVPGNEAAHELARGLYHRAVRTLSSSSASSDWLKRPPGHKTSWPASKA</sequence>
<keyword evidence="2" id="KW-1185">Reference proteome</keyword>
<feature type="non-terminal residue" evidence="1">
    <location>
        <position position="426"/>
    </location>
</feature>
<comment type="caution">
    <text evidence="1">The sequence shown here is derived from an EMBL/GenBank/DDBJ whole genome shotgun (WGS) entry which is preliminary data.</text>
</comment>
<evidence type="ECO:0000313" key="1">
    <source>
        <dbReference type="EMBL" id="KAG0431513.1"/>
    </source>
</evidence>
<gene>
    <name evidence="1" type="ORF">HPB47_021708</name>
</gene>
<dbReference type="Proteomes" id="UP000805193">
    <property type="component" value="Unassembled WGS sequence"/>
</dbReference>
<name>A0AC60QCT5_IXOPE</name>
<accession>A0AC60QCT5</accession>
<protein>
    <submittedName>
        <fullName evidence="1">Uncharacterized protein</fullName>
    </submittedName>
</protein>
<reference evidence="1 2" key="1">
    <citation type="journal article" date="2020" name="Cell">
        <title>Large-Scale Comparative Analyses of Tick Genomes Elucidate Their Genetic Diversity and Vector Capacities.</title>
        <authorList>
            <consortium name="Tick Genome and Microbiome Consortium (TIGMIC)"/>
            <person name="Jia N."/>
            <person name="Wang J."/>
            <person name="Shi W."/>
            <person name="Du L."/>
            <person name="Sun Y."/>
            <person name="Zhan W."/>
            <person name="Jiang J.F."/>
            <person name="Wang Q."/>
            <person name="Zhang B."/>
            <person name="Ji P."/>
            <person name="Bell-Sakyi L."/>
            <person name="Cui X.M."/>
            <person name="Yuan T.T."/>
            <person name="Jiang B.G."/>
            <person name="Yang W.F."/>
            <person name="Lam T.T."/>
            <person name="Chang Q.C."/>
            <person name="Ding S.J."/>
            <person name="Wang X.J."/>
            <person name="Zhu J.G."/>
            <person name="Ruan X.D."/>
            <person name="Zhao L."/>
            <person name="Wei J.T."/>
            <person name="Ye R.Z."/>
            <person name="Que T.C."/>
            <person name="Du C.H."/>
            <person name="Zhou Y.H."/>
            <person name="Cheng J.X."/>
            <person name="Dai P.F."/>
            <person name="Guo W.B."/>
            <person name="Han X.H."/>
            <person name="Huang E.J."/>
            <person name="Li L.F."/>
            <person name="Wei W."/>
            <person name="Gao Y.C."/>
            <person name="Liu J.Z."/>
            <person name="Shao H.Z."/>
            <person name="Wang X."/>
            <person name="Wang C.C."/>
            <person name="Yang T.C."/>
            <person name="Huo Q.B."/>
            <person name="Li W."/>
            <person name="Chen H.Y."/>
            <person name="Chen S.E."/>
            <person name="Zhou L.G."/>
            <person name="Ni X.B."/>
            <person name="Tian J.H."/>
            <person name="Sheng Y."/>
            <person name="Liu T."/>
            <person name="Pan Y.S."/>
            <person name="Xia L.Y."/>
            <person name="Li J."/>
            <person name="Zhao F."/>
            <person name="Cao W.C."/>
        </authorList>
    </citation>
    <scope>NUCLEOTIDE SEQUENCE [LARGE SCALE GENOMIC DNA]</scope>
    <source>
        <strain evidence="1">Iper-2018</strain>
    </source>
</reference>
<organism evidence="1 2">
    <name type="scientific">Ixodes persulcatus</name>
    <name type="common">Taiga tick</name>
    <dbReference type="NCBI Taxonomy" id="34615"/>
    <lineage>
        <taxon>Eukaryota</taxon>
        <taxon>Metazoa</taxon>
        <taxon>Ecdysozoa</taxon>
        <taxon>Arthropoda</taxon>
        <taxon>Chelicerata</taxon>
        <taxon>Arachnida</taxon>
        <taxon>Acari</taxon>
        <taxon>Parasitiformes</taxon>
        <taxon>Ixodida</taxon>
        <taxon>Ixodoidea</taxon>
        <taxon>Ixodidae</taxon>
        <taxon>Ixodinae</taxon>
        <taxon>Ixodes</taxon>
    </lineage>
</organism>
<proteinExistence type="predicted"/>
<dbReference type="EMBL" id="JABSTQ010009217">
    <property type="protein sequence ID" value="KAG0431513.1"/>
    <property type="molecule type" value="Genomic_DNA"/>
</dbReference>
<evidence type="ECO:0000313" key="2">
    <source>
        <dbReference type="Proteomes" id="UP000805193"/>
    </source>
</evidence>